<keyword evidence="1" id="KW-0812">Transmembrane</keyword>
<feature type="transmembrane region" description="Helical" evidence="1">
    <location>
        <begin position="374"/>
        <end position="393"/>
    </location>
</feature>
<evidence type="ECO:0000313" key="3">
    <source>
        <dbReference type="Proteomes" id="UP000634805"/>
    </source>
</evidence>
<reference evidence="2" key="1">
    <citation type="submission" date="2020-10" db="EMBL/GenBank/DDBJ databases">
        <authorList>
            <person name="Hahn C.J."/>
            <person name="Laso-Perez R."/>
            <person name="Vulcano F."/>
            <person name="Vaziourakis K.-M."/>
            <person name="Stokke R."/>
            <person name="Steen I.H."/>
            <person name="Teske A."/>
            <person name="Boetius A."/>
            <person name="Liebeke M."/>
            <person name="Amann R."/>
            <person name="Knittel K."/>
        </authorList>
    </citation>
    <scope>NUCLEOTIDE SEQUENCE</scope>
    <source>
        <strain evidence="2">Gfbio:e3339647-f889-4370-9287-4fb5cb688e4c:AG392D22_GoMArc1</strain>
    </source>
</reference>
<gene>
    <name evidence="2" type="ORF">EMLJLAPB_00331</name>
</gene>
<sequence length="396" mass="42926">MKLTAAVIAAFLILSLCPTANATIGIGISPASIIISDTFKGGSYERTITVFNSGDETGTFGLTAEGECAEWISFCKEDEPDIPLTEITIPGKDKAKVLVKFDIPKDIANADYTTTVYAHSIPKEEAPEGGAVAHAVVRIPLEVLIQVTGTQILKGTVKSITTADIEIDYPLKIKVEFKNEGNVVAKPKIAVAITKGGKLVDSFVHDETGIKPDCEDTVTVLWNTTEQGTGDYTTDVAVSLGEELLITKSLPFKILPFGTLTRQGELTSLVTEGEPMISRVIKILADFENTGKIDSRATFRGEVYRDGEFVDVIESDEMIVEVGETSRLTAYYKILSSGRYVVKGYVLYEGKETGTEEILFDVASTNSKSGTFDIPGFSGSILIIAIVLIYFIYKKR</sequence>
<dbReference type="Proteomes" id="UP000634805">
    <property type="component" value="Unassembled WGS sequence"/>
</dbReference>
<name>A0A811TAF1_9EURY</name>
<comment type="caution">
    <text evidence="2">The sequence shown here is derived from an EMBL/GenBank/DDBJ whole genome shotgun (WGS) entry which is preliminary data.</text>
</comment>
<organism evidence="2 3">
    <name type="scientific">Candidatus Argoarchaeum ethanivorans</name>
    <dbReference type="NCBI Taxonomy" id="2608793"/>
    <lineage>
        <taxon>Archaea</taxon>
        <taxon>Methanobacteriati</taxon>
        <taxon>Methanobacteriota</taxon>
        <taxon>Stenosarchaea group</taxon>
        <taxon>Methanomicrobia</taxon>
        <taxon>Methanosarcinales</taxon>
        <taxon>Methanosarcinales incertae sedis</taxon>
        <taxon>GOM Arc I cluster</taxon>
        <taxon>Candidatus Argoarchaeum</taxon>
    </lineage>
</organism>
<dbReference type="EMBL" id="CAJHIS010000006">
    <property type="protein sequence ID" value="CAD6492622.1"/>
    <property type="molecule type" value="Genomic_DNA"/>
</dbReference>
<evidence type="ECO:0000256" key="1">
    <source>
        <dbReference type="SAM" id="Phobius"/>
    </source>
</evidence>
<dbReference type="AlphaFoldDB" id="A0A811TAF1"/>
<proteinExistence type="predicted"/>
<keyword evidence="1" id="KW-1133">Transmembrane helix</keyword>
<evidence type="ECO:0000313" key="2">
    <source>
        <dbReference type="EMBL" id="CAD6492622.1"/>
    </source>
</evidence>
<keyword evidence="1" id="KW-0472">Membrane</keyword>
<accession>A0A811TAF1</accession>
<protein>
    <submittedName>
        <fullName evidence="2">Uncharacterized protein</fullName>
    </submittedName>
</protein>